<keyword evidence="1" id="KW-0732">Signal</keyword>
<protein>
    <submittedName>
        <fullName evidence="2">Uncharacterized protein</fullName>
    </submittedName>
</protein>
<keyword evidence="3" id="KW-1185">Reference proteome</keyword>
<reference evidence="2 3" key="2">
    <citation type="journal article" date="2019" name="G3 (Bethesda)">
        <title>Hybrid Assembly of the Genome of the Entomopathogenic Nematode Steinernema carpocapsae Identifies the X-Chromosome.</title>
        <authorList>
            <person name="Serra L."/>
            <person name="Macchietto M."/>
            <person name="Macias-Munoz A."/>
            <person name="McGill C.J."/>
            <person name="Rodriguez I.M."/>
            <person name="Rodriguez B."/>
            <person name="Murad R."/>
            <person name="Mortazavi A."/>
        </authorList>
    </citation>
    <scope>NUCLEOTIDE SEQUENCE [LARGE SCALE GENOMIC DNA]</scope>
    <source>
        <strain evidence="2 3">ALL</strain>
    </source>
</reference>
<name>A0A4V6XWL4_STECR</name>
<reference evidence="2 3" key="1">
    <citation type="journal article" date="2015" name="Genome Biol.">
        <title>Comparative genomics of Steinernema reveals deeply conserved gene regulatory networks.</title>
        <authorList>
            <person name="Dillman A.R."/>
            <person name="Macchietto M."/>
            <person name="Porter C.F."/>
            <person name="Rogers A."/>
            <person name="Williams B."/>
            <person name="Antoshechkin I."/>
            <person name="Lee M.M."/>
            <person name="Goodwin Z."/>
            <person name="Lu X."/>
            <person name="Lewis E.E."/>
            <person name="Goodrich-Blair H."/>
            <person name="Stock S.P."/>
            <person name="Adams B.J."/>
            <person name="Sternberg P.W."/>
            <person name="Mortazavi A."/>
        </authorList>
    </citation>
    <scope>NUCLEOTIDE SEQUENCE [LARGE SCALE GENOMIC DNA]</scope>
    <source>
        <strain evidence="2 3">ALL</strain>
    </source>
</reference>
<gene>
    <name evidence="2" type="ORF">L596_008656</name>
</gene>
<comment type="caution">
    <text evidence="2">The sequence shown here is derived from an EMBL/GenBank/DDBJ whole genome shotgun (WGS) entry which is preliminary data.</text>
</comment>
<dbReference type="AlphaFoldDB" id="A0A4V6XWL4"/>
<evidence type="ECO:0000256" key="1">
    <source>
        <dbReference type="SAM" id="SignalP"/>
    </source>
</evidence>
<evidence type="ECO:0000313" key="2">
    <source>
        <dbReference type="EMBL" id="TKR94365.1"/>
    </source>
</evidence>
<dbReference type="Proteomes" id="UP000298663">
    <property type="component" value="Unassembled WGS sequence"/>
</dbReference>
<dbReference type="EMBL" id="AZBU02000002">
    <property type="protein sequence ID" value="TKR94365.1"/>
    <property type="molecule type" value="Genomic_DNA"/>
</dbReference>
<proteinExistence type="predicted"/>
<organism evidence="2 3">
    <name type="scientific">Steinernema carpocapsae</name>
    <name type="common">Entomopathogenic nematode</name>
    <dbReference type="NCBI Taxonomy" id="34508"/>
    <lineage>
        <taxon>Eukaryota</taxon>
        <taxon>Metazoa</taxon>
        <taxon>Ecdysozoa</taxon>
        <taxon>Nematoda</taxon>
        <taxon>Chromadorea</taxon>
        <taxon>Rhabditida</taxon>
        <taxon>Tylenchina</taxon>
        <taxon>Panagrolaimomorpha</taxon>
        <taxon>Strongyloidoidea</taxon>
        <taxon>Steinernematidae</taxon>
        <taxon>Steinernema</taxon>
    </lineage>
</organism>
<feature type="signal peptide" evidence="1">
    <location>
        <begin position="1"/>
        <end position="19"/>
    </location>
</feature>
<sequence>MFAVRLLFVFVLVFATVSADISGFNGGSVTPHPHPHKYRHPGKAHIRARRQYYGYGGWGCPYSYYG</sequence>
<feature type="chain" id="PRO_5020468499" evidence="1">
    <location>
        <begin position="20"/>
        <end position="66"/>
    </location>
</feature>
<accession>A0A4V6XWL4</accession>
<evidence type="ECO:0000313" key="3">
    <source>
        <dbReference type="Proteomes" id="UP000298663"/>
    </source>
</evidence>